<reference evidence="1" key="1">
    <citation type="journal article" date="2019" name="bioRxiv">
        <title>The Genome of the Zebra Mussel, Dreissena polymorpha: A Resource for Invasive Species Research.</title>
        <authorList>
            <person name="McCartney M.A."/>
            <person name="Auch B."/>
            <person name="Kono T."/>
            <person name="Mallez S."/>
            <person name="Zhang Y."/>
            <person name="Obille A."/>
            <person name="Becker A."/>
            <person name="Abrahante J.E."/>
            <person name="Garbe J."/>
            <person name="Badalamenti J.P."/>
            <person name="Herman A."/>
            <person name="Mangelson H."/>
            <person name="Liachko I."/>
            <person name="Sullivan S."/>
            <person name="Sone E.D."/>
            <person name="Koren S."/>
            <person name="Silverstein K.A.T."/>
            <person name="Beckman K.B."/>
            <person name="Gohl D.M."/>
        </authorList>
    </citation>
    <scope>NUCLEOTIDE SEQUENCE</scope>
    <source>
        <strain evidence="1">Duluth1</strain>
        <tissue evidence="1">Whole animal</tissue>
    </source>
</reference>
<reference evidence="1" key="2">
    <citation type="submission" date="2020-11" db="EMBL/GenBank/DDBJ databases">
        <authorList>
            <person name="McCartney M.A."/>
            <person name="Auch B."/>
            <person name="Kono T."/>
            <person name="Mallez S."/>
            <person name="Becker A."/>
            <person name="Gohl D.M."/>
            <person name="Silverstein K.A.T."/>
            <person name="Koren S."/>
            <person name="Bechman K.B."/>
            <person name="Herman A."/>
            <person name="Abrahante J.E."/>
            <person name="Garbe J."/>
        </authorList>
    </citation>
    <scope>NUCLEOTIDE SEQUENCE</scope>
    <source>
        <strain evidence="1">Duluth1</strain>
        <tissue evidence="1">Whole animal</tissue>
    </source>
</reference>
<accession>A0A9D4MM24</accession>
<comment type="caution">
    <text evidence="1">The sequence shown here is derived from an EMBL/GenBank/DDBJ whole genome shotgun (WGS) entry which is preliminary data.</text>
</comment>
<dbReference type="Proteomes" id="UP000828390">
    <property type="component" value="Unassembled WGS sequence"/>
</dbReference>
<name>A0A9D4MM24_DREPO</name>
<keyword evidence="2" id="KW-1185">Reference proteome</keyword>
<organism evidence="1 2">
    <name type="scientific">Dreissena polymorpha</name>
    <name type="common">Zebra mussel</name>
    <name type="synonym">Mytilus polymorpha</name>
    <dbReference type="NCBI Taxonomy" id="45954"/>
    <lineage>
        <taxon>Eukaryota</taxon>
        <taxon>Metazoa</taxon>
        <taxon>Spiralia</taxon>
        <taxon>Lophotrochozoa</taxon>
        <taxon>Mollusca</taxon>
        <taxon>Bivalvia</taxon>
        <taxon>Autobranchia</taxon>
        <taxon>Heteroconchia</taxon>
        <taxon>Euheterodonta</taxon>
        <taxon>Imparidentia</taxon>
        <taxon>Neoheterodontei</taxon>
        <taxon>Myida</taxon>
        <taxon>Dreissenoidea</taxon>
        <taxon>Dreissenidae</taxon>
        <taxon>Dreissena</taxon>
    </lineage>
</organism>
<sequence length="69" mass="8166">MSLNAVQFCYDHQIILYCLLENATQVLKPCDVGFFYPLKSAWKRQVKSWHTEHLGQTFTKKQFPGVFRK</sequence>
<proteinExistence type="predicted"/>
<evidence type="ECO:0000313" key="2">
    <source>
        <dbReference type="Proteomes" id="UP000828390"/>
    </source>
</evidence>
<gene>
    <name evidence="1" type="ORF">DPMN_004030</name>
</gene>
<protein>
    <submittedName>
        <fullName evidence="1">Uncharacterized protein</fullName>
    </submittedName>
</protein>
<dbReference type="AlphaFoldDB" id="A0A9D4MM24"/>
<dbReference type="EMBL" id="JAIWYP010000001">
    <property type="protein sequence ID" value="KAH3880117.1"/>
    <property type="molecule type" value="Genomic_DNA"/>
</dbReference>
<evidence type="ECO:0000313" key="1">
    <source>
        <dbReference type="EMBL" id="KAH3880117.1"/>
    </source>
</evidence>